<feature type="region of interest" description="Disordered" evidence="2">
    <location>
        <begin position="294"/>
        <end position="343"/>
    </location>
</feature>
<gene>
    <name evidence="4" type="primary">LOC111132598</name>
</gene>
<dbReference type="PANTHER" id="PTHR11505">
    <property type="entry name" value="L1 TRANSPOSABLE ELEMENT-RELATED"/>
    <property type="match status" value="1"/>
</dbReference>
<name>A0A8B8E9G6_CRAVI</name>
<protein>
    <submittedName>
        <fullName evidence="4">Uncharacterized protein LOC111132598</fullName>
    </submittedName>
</protein>
<dbReference type="Gene3D" id="3.30.70.1820">
    <property type="entry name" value="L1 transposable element, RRM domain"/>
    <property type="match status" value="1"/>
</dbReference>
<keyword evidence="1" id="KW-0175">Coiled coil</keyword>
<dbReference type="AlphaFoldDB" id="A0A8B8E9G6"/>
<evidence type="ECO:0000256" key="1">
    <source>
        <dbReference type="SAM" id="Coils"/>
    </source>
</evidence>
<evidence type="ECO:0000256" key="2">
    <source>
        <dbReference type="SAM" id="MobiDB-lite"/>
    </source>
</evidence>
<reference evidence="4" key="1">
    <citation type="submission" date="2025-08" db="UniProtKB">
        <authorList>
            <consortium name="RefSeq"/>
        </authorList>
    </citation>
    <scope>IDENTIFICATION</scope>
    <source>
        <tissue evidence="4">Whole sample</tissue>
    </source>
</reference>
<dbReference type="GeneID" id="111132598"/>
<dbReference type="Proteomes" id="UP000694844">
    <property type="component" value="Chromosome 5"/>
</dbReference>
<dbReference type="RefSeq" id="XP_022336136.1">
    <property type="nucleotide sequence ID" value="XM_022480428.1"/>
</dbReference>
<dbReference type="KEGG" id="cvn:111132598"/>
<keyword evidence="3" id="KW-1185">Reference proteome</keyword>
<sequence>MADTSISQVLSESHTVIYGGSEESKPQANEVSLGMIHETLVRIESRLSNIETNSVSLEKRLHIIENKMNNIDRLSENLASLETKMSKVEREMHQVKKTAEEAENSAKTISEMFDSATTKTERDLKKCLKEESSKLDEKFKISIQAIEKRNEEIQSSVTDLKSRSMRDNLIFSGIPENRNEDCEVVLQDFLDRKLNIQDVSFERVHRMGKYREYSEKPRNIVAKFSFYKDREKVRTRAPRKLKGSQIWVNEQFPPEIEDRRKKLYPVMRQAKADNRRVKLVRDILYIDGQIYAPEDTSKPHTVNENPTHVRSSAQNPGHAQNKKTTEDRQLLKRARIGSTPERT</sequence>
<organism evidence="3 4">
    <name type="scientific">Crassostrea virginica</name>
    <name type="common">Eastern oyster</name>
    <dbReference type="NCBI Taxonomy" id="6565"/>
    <lineage>
        <taxon>Eukaryota</taxon>
        <taxon>Metazoa</taxon>
        <taxon>Spiralia</taxon>
        <taxon>Lophotrochozoa</taxon>
        <taxon>Mollusca</taxon>
        <taxon>Bivalvia</taxon>
        <taxon>Autobranchia</taxon>
        <taxon>Pteriomorphia</taxon>
        <taxon>Ostreida</taxon>
        <taxon>Ostreoidea</taxon>
        <taxon>Ostreidae</taxon>
        <taxon>Crassostrea</taxon>
    </lineage>
</organism>
<dbReference type="InterPro" id="IPR004244">
    <property type="entry name" value="Transposase_22"/>
</dbReference>
<evidence type="ECO:0000313" key="4">
    <source>
        <dbReference type="RefSeq" id="XP_022336136.1"/>
    </source>
</evidence>
<evidence type="ECO:0000313" key="3">
    <source>
        <dbReference type="Proteomes" id="UP000694844"/>
    </source>
</evidence>
<feature type="compositionally biased region" description="Polar residues" evidence="2">
    <location>
        <begin position="299"/>
        <end position="318"/>
    </location>
</feature>
<feature type="coiled-coil region" evidence="1">
    <location>
        <begin position="40"/>
        <end position="112"/>
    </location>
</feature>
<accession>A0A8B8E9G6</accession>
<dbReference type="OrthoDB" id="6161561at2759"/>
<proteinExistence type="predicted"/>